<dbReference type="GO" id="GO:0061651">
    <property type="term" value="F:Atg12 conjugating enzyme activity"/>
    <property type="evidence" value="ECO:0007669"/>
    <property type="project" value="TreeGrafter"/>
</dbReference>
<evidence type="ECO:0000256" key="2">
    <source>
        <dbReference type="ARBA" id="ARBA00021099"/>
    </source>
</evidence>
<proteinExistence type="inferred from homology"/>
<dbReference type="GeneID" id="19117300"/>
<dbReference type="Proteomes" id="UP000011761">
    <property type="component" value="Unassembled WGS sequence"/>
</dbReference>
<dbReference type="OrthoDB" id="4089664at2759"/>
<protein>
    <recommendedName>
        <fullName evidence="2">Ubiquitin-like-conjugating enzyme ATG10</fullName>
    </recommendedName>
    <alternativeName>
        <fullName evidence="7">Autophagy-related protein 10</fullName>
    </alternativeName>
</protein>
<dbReference type="AlphaFoldDB" id="M2LBG3"/>
<keyword evidence="5" id="KW-0653">Protein transport</keyword>
<dbReference type="HOGENOM" id="CLU_072332_5_0_1"/>
<evidence type="ECO:0000256" key="1">
    <source>
        <dbReference type="ARBA" id="ARBA00005696"/>
    </source>
</evidence>
<dbReference type="GO" id="GO:0000045">
    <property type="term" value="P:autophagosome assembly"/>
    <property type="evidence" value="ECO:0007669"/>
    <property type="project" value="TreeGrafter"/>
</dbReference>
<evidence type="ECO:0000256" key="3">
    <source>
        <dbReference type="ARBA" id="ARBA00022679"/>
    </source>
</evidence>
<dbReference type="EMBL" id="KB445564">
    <property type="protein sequence ID" value="EMC91187.1"/>
    <property type="molecule type" value="Genomic_DNA"/>
</dbReference>
<dbReference type="OMA" id="TSYLIFW"/>
<dbReference type="GO" id="GO:0000422">
    <property type="term" value="P:autophagy of mitochondrion"/>
    <property type="evidence" value="ECO:0007669"/>
    <property type="project" value="TreeGrafter"/>
</dbReference>
<dbReference type="eggNOG" id="KOG4741">
    <property type="taxonomic scope" value="Eukaryota"/>
</dbReference>
<feature type="non-terminal residue" evidence="8">
    <location>
        <position position="1"/>
    </location>
</feature>
<evidence type="ECO:0000256" key="4">
    <source>
        <dbReference type="ARBA" id="ARBA00022786"/>
    </source>
</evidence>
<dbReference type="GO" id="GO:0032446">
    <property type="term" value="P:protein modification by small protein conjugation"/>
    <property type="evidence" value="ECO:0007669"/>
    <property type="project" value="TreeGrafter"/>
</dbReference>
<keyword evidence="5" id="KW-0813">Transport</keyword>
<accession>M2LBG3</accession>
<evidence type="ECO:0000256" key="5">
    <source>
        <dbReference type="ARBA" id="ARBA00022927"/>
    </source>
</evidence>
<dbReference type="RefSeq" id="XP_007681478.1">
    <property type="nucleotide sequence ID" value="XM_007683288.1"/>
</dbReference>
<evidence type="ECO:0000313" key="9">
    <source>
        <dbReference type="Proteomes" id="UP000011761"/>
    </source>
</evidence>
<sequence>EAEHLDEGDSEALPRRAVAHKIEVIIIYDIVHSPSYNVPVLYITLSPRSDGATRSLDAVYDLLVPQSQWGSLQSVSVMGGLSMTDHPVTTLPAYFVHPCRTAEAMAAVTAGRTVTPTEYLVVWLGLIGSTVGLHMPVSVAKAVVQRNTVASRSVTGIERTVDTRNAVRD</sequence>
<dbReference type="PANTHER" id="PTHR14957">
    <property type="entry name" value="UBIQUITIN-LIKE-CONJUGATING ENZYME ATG10"/>
    <property type="match status" value="1"/>
</dbReference>
<keyword evidence="6" id="KW-0072">Autophagy</keyword>
<keyword evidence="9" id="KW-1185">Reference proteome</keyword>
<dbReference type="STRING" id="717646.M2LBG3"/>
<keyword evidence="3" id="KW-0808">Transferase</keyword>
<keyword evidence="4" id="KW-0833">Ubl conjugation pathway</keyword>
<evidence type="ECO:0000313" key="8">
    <source>
        <dbReference type="EMBL" id="EMC91187.1"/>
    </source>
</evidence>
<evidence type="ECO:0000256" key="7">
    <source>
        <dbReference type="ARBA" id="ARBA00029833"/>
    </source>
</evidence>
<dbReference type="PANTHER" id="PTHR14957:SF1">
    <property type="entry name" value="UBIQUITIN-LIKE-CONJUGATING ENZYME ATG10"/>
    <property type="match status" value="1"/>
</dbReference>
<dbReference type="KEGG" id="bcom:BAUCODRAFT_79865"/>
<comment type="similarity">
    <text evidence="1">Belongs to the ATG10 family.</text>
</comment>
<evidence type="ECO:0000256" key="6">
    <source>
        <dbReference type="ARBA" id="ARBA00023006"/>
    </source>
</evidence>
<reference evidence="8 9" key="1">
    <citation type="journal article" date="2012" name="PLoS Pathog.">
        <title>Diverse lifestyles and strategies of plant pathogenesis encoded in the genomes of eighteen Dothideomycetes fungi.</title>
        <authorList>
            <person name="Ohm R.A."/>
            <person name="Feau N."/>
            <person name="Henrissat B."/>
            <person name="Schoch C.L."/>
            <person name="Horwitz B.A."/>
            <person name="Barry K.W."/>
            <person name="Condon B.J."/>
            <person name="Copeland A.C."/>
            <person name="Dhillon B."/>
            <person name="Glaser F."/>
            <person name="Hesse C.N."/>
            <person name="Kosti I."/>
            <person name="LaButti K."/>
            <person name="Lindquist E.A."/>
            <person name="Lucas S."/>
            <person name="Salamov A.A."/>
            <person name="Bradshaw R.E."/>
            <person name="Ciuffetti L."/>
            <person name="Hamelin R.C."/>
            <person name="Kema G.H.J."/>
            <person name="Lawrence C."/>
            <person name="Scott J.A."/>
            <person name="Spatafora J.W."/>
            <person name="Turgeon B.G."/>
            <person name="de Wit P.J.G.M."/>
            <person name="Zhong S."/>
            <person name="Goodwin S.B."/>
            <person name="Grigoriev I.V."/>
        </authorList>
    </citation>
    <scope>NUCLEOTIDE SEQUENCE [LARGE SCALE GENOMIC DNA]</scope>
    <source>
        <strain evidence="8 9">UAMH 10762</strain>
    </source>
</reference>
<dbReference type="InterPro" id="IPR007135">
    <property type="entry name" value="Atg3/Atg10"/>
</dbReference>
<name>M2LBG3_BAUPA</name>
<gene>
    <name evidence="8" type="ORF">BAUCODRAFT_79865</name>
</gene>
<dbReference type="Pfam" id="PF03987">
    <property type="entry name" value="Autophagy_act_C"/>
    <property type="match status" value="1"/>
</dbReference>
<dbReference type="GO" id="GO:0005829">
    <property type="term" value="C:cytosol"/>
    <property type="evidence" value="ECO:0007669"/>
    <property type="project" value="TreeGrafter"/>
</dbReference>
<organism evidence="8 9">
    <name type="scientific">Baudoinia panamericana (strain UAMH 10762)</name>
    <name type="common">Angels' share fungus</name>
    <name type="synonym">Baudoinia compniacensis (strain UAMH 10762)</name>
    <dbReference type="NCBI Taxonomy" id="717646"/>
    <lineage>
        <taxon>Eukaryota</taxon>
        <taxon>Fungi</taxon>
        <taxon>Dikarya</taxon>
        <taxon>Ascomycota</taxon>
        <taxon>Pezizomycotina</taxon>
        <taxon>Dothideomycetes</taxon>
        <taxon>Dothideomycetidae</taxon>
        <taxon>Mycosphaerellales</taxon>
        <taxon>Teratosphaeriaceae</taxon>
        <taxon>Baudoinia</taxon>
    </lineage>
</organism>
<dbReference type="GO" id="GO:0015031">
    <property type="term" value="P:protein transport"/>
    <property type="evidence" value="ECO:0007669"/>
    <property type="project" value="UniProtKB-KW"/>
</dbReference>
<dbReference type="Gene3D" id="3.30.1460.50">
    <property type="match status" value="1"/>
</dbReference>